<protein>
    <submittedName>
        <fullName evidence="2">Uncharacterized protein</fullName>
    </submittedName>
</protein>
<accession>A0A0D2YH81</accession>
<feature type="region of interest" description="Disordered" evidence="1">
    <location>
        <begin position="1"/>
        <end position="21"/>
    </location>
</feature>
<name>A0A0D2YH81_FUSOF</name>
<dbReference type="EnsemblFungi" id="FOXG_15673T0">
    <property type="protein sequence ID" value="FOXG_15673P0"/>
    <property type="gene ID" value="FOXG_15673"/>
</dbReference>
<feature type="compositionally biased region" description="Basic residues" evidence="1">
    <location>
        <begin position="1"/>
        <end position="10"/>
    </location>
</feature>
<dbReference type="AlphaFoldDB" id="A0A0D2YH81"/>
<reference evidence="3" key="1">
    <citation type="journal article" date="2012" name="Mol. Plant Microbe Interact.">
        <title>A highly conserved effector in Fusarium oxysporum is required for full virulence on Arabidopsis.</title>
        <authorList>
            <person name="Thatcher L.F."/>
            <person name="Gardiner D.M."/>
            <person name="Kazan K."/>
            <person name="Manners J."/>
        </authorList>
    </citation>
    <scope>NUCLEOTIDE SEQUENCE [LARGE SCALE GENOMIC DNA]</scope>
    <source>
        <strain evidence="3">Fo5176</strain>
    </source>
</reference>
<organism evidence="2 3">
    <name type="scientific">Fusarium oxysporum (strain Fo5176)</name>
    <name type="common">Fusarium vascular wilt</name>
    <dbReference type="NCBI Taxonomy" id="660025"/>
    <lineage>
        <taxon>Eukaryota</taxon>
        <taxon>Fungi</taxon>
        <taxon>Dikarya</taxon>
        <taxon>Ascomycota</taxon>
        <taxon>Pezizomycotina</taxon>
        <taxon>Sordariomycetes</taxon>
        <taxon>Hypocreomycetidae</taxon>
        <taxon>Hypocreales</taxon>
        <taxon>Nectriaceae</taxon>
        <taxon>Fusarium</taxon>
        <taxon>Fusarium oxysporum species complex</taxon>
    </lineage>
</organism>
<evidence type="ECO:0000313" key="3">
    <source>
        <dbReference type="Proteomes" id="UP000002489"/>
    </source>
</evidence>
<evidence type="ECO:0000256" key="1">
    <source>
        <dbReference type="SAM" id="MobiDB-lite"/>
    </source>
</evidence>
<dbReference type="Proteomes" id="UP000002489">
    <property type="component" value="Unassembled WGS sequence"/>
</dbReference>
<proteinExistence type="predicted"/>
<evidence type="ECO:0000313" key="2">
    <source>
        <dbReference type="EnsemblFungi" id="FOXG_15673P0"/>
    </source>
</evidence>
<reference evidence="2" key="2">
    <citation type="submission" date="2025-08" db="UniProtKB">
        <authorList>
            <consortium name="EnsemblFungi"/>
        </authorList>
    </citation>
    <scope>IDENTIFICATION</scope>
    <source>
        <strain evidence="2">4287 / CBS 123668 / FGSC 9935 / NRRL 34936</strain>
    </source>
</reference>
<sequence>MPSHRRQNKRQKGESDTPVRPPMQDIVYWMWESVKQTSLIVSEIQNEEMVDNFDHFRQQLASIQQEVMGSKPQPGQNPGFNGTLRSCLGDLGTQMGGVTDRMGNVEETLLKLEDQLFGRFDENVNTEAGYVMVKIHNELDFRQN</sequence>